<evidence type="ECO:0000256" key="3">
    <source>
        <dbReference type="ARBA" id="ARBA00022475"/>
    </source>
</evidence>
<evidence type="ECO:0000313" key="16">
    <source>
        <dbReference type="Proteomes" id="UP001154078"/>
    </source>
</evidence>
<keyword evidence="9 12" id="KW-0675">Receptor</keyword>
<evidence type="ECO:0000256" key="1">
    <source>
        <dbReference type="ARBA" id="ARBA00004651"/>
    </source>
</evidence>
<dbReference type="PRINTS" id="PR01565">
    <property type="entry name" value="NEUROMEDINUR"/>
</dbReference>
<proteinExistence type="inferred from homology"/>
<evidence type="ECO:0000256" key="9">
    <source>
        <dbReference type="ARBA" id="ARBA00023170"/>
    </source>
</evidence>
<feature type="transmembrane region" description="Helical" evidence="13">
    <location>
        <begin position="279"/>
        <end position="299"/>
    </location>
</feature>
<evidence type="ECO:0000256" key="6">
    <source>
        <dbReference type="ARBA" id="ARBA00023040"/>
    </source>
</evidence>
<name>A0A9P0FKU7_BRAAE</name>
<protein>
    <recommendedName>
        <fullName evidence="14">G-protein coupled receptors family 1 profile domain-containing protein</fullName>
    </recommendedName>
</protein>
<dbReference type="Pfam" id="PF00001">
    <property type="entry name" value="7tm_1"/>
    <property type="match status" value="1"/>
</dbReference>
<keyword evidence="6 12" id="KW-0297">G-protein coupled receptor</keyword>
<dbReference type="PRINTS" id="PR00237">
    <property type="entry name" value="GPCRRHODOPSN"/>
</dbReference>
<reference evidence="15" key="1">
    <citation type="submission" date="2021-12" db="EMBL/GenBank/DDBJ databases">
        <authorList>
            <person name="King R."/>
        </authorList>
    </citation>
    <scope>NUCLEOTIDE SEQUENCE</scope>
</reference>
<dbReference type="InterPro" id="IPR017452">
    <property type="entry name" value="GPCR_Rhodpsn_7TM"/>
</dbReference>
<feature type="domain" description="G-protein coupled receptors family 1 profile" evidence="14">
    <location>
        <begin position="71"/>
        <end position="339"/>
    </location>
</feature>
<keyword evidence="4 12" id="KW-0812">Transmembrane</keyword>
<evidence type="ECO:0000313" key="15">
    <source>
        <dbReference type="EMBL" id="CAH0561228.1"/>
    </source>
</evidence>
<dbReference type="EMBL" id="OV121138">
    <property type="protein sequence ID" value="CAH0561228.1"/>
    <property type="molecule type" value="Genomic_DNA"/>
</dbReference>
<evidence type="ECO:0000256" key="11">
    <source>
        <dbReference type="ARBA" id="ARBA00023224"/>
    </source>
</evidence>
<evidence type="ECO:0000256" key="4">
    <source>
        <dbReference type="ARBA" id="ARBA00022692"/>
    </source>
</evidence>
<evidence type="ECO:0000256" key="8">
    <source>
        <dbReference type="ARBA" id="ARBA00023157"/>
    </source>
</evidence>
<dbReference type="PANTHER" id="PTHR24243:SF107">
    <property type="entry name" value="NEUROPEPTIDES CAPA RECEPTOR"/>
    <property type="match status" value="1"/>
</dbReference>
<dbReference type="InterPro" id="IPR005390">
    <property type="entry name" value="NeuromedU_rcpt"/>
</dbReference>
<comment type="subcellular location">
    <subcellularLocation>
        <location evidence="1">Cell membrane</location>
        <topology evidence="1">Multi-pass membrane protein</topology>
    </subcellularLocation>
</comment>
<evidence type="ECO:0000256" key="2">
    <source>
        <dbReference type="ARBA" id="ARBA00010663"/>
    </source>
</evidence>
<sequence length="419" mass="48531">MLSDMENVTNLTELYESCADILNATYNKSLDENFDIWLYLECVQGAQRQSLYIIVPITIINLIIFVTGLFGNLSVCIVIVKQSTLHTATNYYLFNLAVSDLMLLVFGLPNDLFCYWHLYPWEMGQFFCKIRALLSEMASYVSVLTIVAFSTERYLAICYPLYLHKMSGFQRALRIITVIWVIGFIAALPFAIYTTVNYKMWPNTSIYIEESAFCGMLVQPLYLCEISTITFFLLPLLVIAVQYSRMGFRISGTVRKSLGKDLKGSVHRTNRRMQRNKNVIRMLSFVVLGFFFSWAPFHAQRLVVFYMLENEHSDEIMRWMFITTGLLYYFSSTLNPILYNLMSDRMRNAFREIIFRKKPLKSSGHNSTLVRGLTYHPQNNSNLDTDTEQLMTKDVIVQTSSCKNKPIYEKNGKNLETAI</sequence>
<feature type="transmembrane region" description="Helical" evidence="13">
    <location>
        <begin position="138"/>
        <end position="163"/>
    </location>
</feature>
<keyword evidence="11 12" id="KW-0807">Transducer</keyword>
<dbReference type="Proteomes" id="UP001154078">
    <property type="component" value="Chromosome 7"/>
</dbReference>
<dbReference type="CDD" id="cd15134">
    <property type="entry name" value="7tmA_capaR"/>
    <property type="match status" value="1"/>
</dbReference>
<dbReference type="GO" id="GO:0001607">
    <property type="term" value="F:neuromedin U receptor activity"/>
    <property type="evidence" value="ECO:0007669"/>
    <property type="project" value="InterPro"/>
</dbReference>
<evidence type="ECO:0000256" key="10">
    <source>
        <dbReference type="ARBA" id="ARBA00023180"/>
    </source>
</evidence>
<dbReference type="SMART" id="SM01381">
    <property type="entry name" value="7TM_GPCR_Srsx"/>
    <property type="match status" value="1"/>
</dbReference>
<keyword evidence="3" id="KW-1003">Cell membrane</keyword>
<feature type="transmembrane region" description="Helical" evidence="13">
    <location>
        <begin position="216"/>
        <end position="241"/>
    </location>
</feature>
<evidence type="ECO:0000256" key="5">
    <source>
        <dbReference type="ARBA" id="ARBA00022989"/>
    </source>
</evidence>
<evidence type="ECO:0000256" key="7">
    <source>
        <dbReference type="ARBA" id="ARBA00023136"/>
    </source>
</evidence>
<dbReference type="SUPFAM" id="SSF81321">
    <property type="entry name" value="Family A G protein-coupled receptor-like"/>
    <property type="match status" value="1"/>
</dbReference>
<feature type="transmembrane region" description="Helical" evidence="13">
    <location>
        <begin position="53"/>
        <end position="80"/>
    </location>
</feature>
<dbReference type="InterPro" id="IPR000276">
    <property type="entry name" value="GPCR_Rhodpsn"/>
</dbReference>
<keyword evidence="7 13" id="KW-0472">Membrane</keyword>
<keyword evidence="5 13" id="KW-1133">Transmembrane helix</keyword>
<evidence type="ECO:0000259" key="14">
    <source>
        <dbReference type="PROSITE" id="PS50262"/>
    </source>
</evidence>
<evidence type="ECO:0000256" key="12">
    <source>
        <dbReference type="RuleBase" id="RU000688"/>
    </source>
</evidence>
<dbReference type="GO" id="GO:0005886">
    <property type="term" value="C:plasma membrane"/>
    <property type="evidence" value="ECO:0007669"/>
    <property type="project" value="UniProtKB-SubCell"/>
</dbReference>
<dbReference type="AlphaFoldDB" id="A0A9P0FKU7"/>
<dbReference type="PANTHER" id="PTHR24243">
    <property type="entry name" value="G-PROTEIN COUPLED RECEPTOR"/>
    <property type="match status" value="1"/>
</dbReference>
<organism evidence="15 16">
    <name type="scientific">Brassicogethes aeneus</name>
    <name type="common">Rape pollen beetle</name>
    <name type="synonym">Meligethes aeneus</name>
    <dbReference type="NCBI Taxonomy" id="1431903"/>
    <lineage>
        <taxon>Eukaryota</taxon>
        <taxon>Metazoa</taxon>
        <taxon>Ecdysozoa</taxon>
        <taxon>Arthropoda</taxon>
        <taxon>Hexapoda</taxon>
        <taxon>Insecta</taxon>
        <taxon>Pterygota</taxon>
        <taxon>Neoptera</taxon>
        <taxon>Endopterygota</taxon>
        <taxon>Coleoptera</taxon>
        <taxon>Polyphaga</taxon>
        <taxon>Cucujiformia</taxon>
        <taxon>Nitidulidae</taxon>
        <taxon>Meligethinae</taxon>
        <taxon>Brassicogethes</taxon>
    </lineage>
</organism>
<evidence type="ECO:0000256" key="13">
    <source>
        <dbReference type="SAM" id="Phobius"/>
    </source>
</evidence>
<feature type="transmembrane region" description="Helical" evidence="13">
    <location>
        <begin position="92"/>
        <end position="118"/>
    </location>
</feature>
<feature type="transmembrane region" description="Helical" evidence="13">
    <location>
        <begin position="319"/>
        <end position="341"/>
    </location>
</feature>
<keyword evidence="8" id="KW-1015">Disulfide bond</keyword>
<feature type="transmembrane region" description="Helical" evidence="13">
    <location>
        <begin position="175"/>
        <end position="196"/>
    </location>
</feature>
<dbReference type="PROSITE" id="PS00237">
    <property type="entry name" value="G_PROTEIN_RECEP_F1_1"/>
    <property type="match status" value="1"/>
</dbReference>
<accession>A0A9P0FKU7</accession>
<dbReference type="OrthoDB" id="5962705at2759"/>
<keyword evidence="10" id="KW-0325">Glycoprotein</keyword>
<gene>
    <name evidence="15" type="ORF">MELIAE_LOCUS10810</name>
</gene>
<dbReference type="PROSITE" id="PS50262">
    <property type="entry name" value="G_PROTEIN_RECEP_F1_2"/>
    <property type="match status" value="1"/>
</dbReference>
<dbReference type="Gene3D" id="1.20.1070.10">
    <property type="entry name" value="Rhodopsin 7-helix transmembrane proteins"/>
    <property type="match status" value="1"/>
</dbReference>
<keyword evidence="16" id="KW-1185">Reference proteome</keyword>
<comment type="similarity">
    <text evidence="2 12">Belongs to the G-protein coupled receptor 1 family.</text>
</comment>